<accession>A0ABZ0IDK3</accession>
<feature type="compositionally biased region" description="Basic and acidic residues" evidence="1">
    <location>
        <begin position="636"/>
        <end position="657"/>
    </location>
</feature>
<feature type="compositionally biased region" description="Low complexity" evidence="1">
    <location>
        <begin position="692"/>
        <end position="703"/>
    </location>
</feature>
<feature type="signal peptide" evidence="2">
    <location>
        <begin position="1"/>
        <end position="29"/>
    </location>
</feature>
<dbReference type="Proteomes" id="UP001626549">
    <property type="component" value="Chromosome"/>
</dbReference>
<feature type="compositionally biased region" description="Basic and acidic residues" evidence="1">
    <location>
        <begin position="606"/>
        <end position="622"/>
    </location>
</feature>
<dbReference type="RefSeq" id="WP_407327869.1">
    <property type="nucleotide sequence ID" value="NZ_CP136865.1"/>
</dbReference>
<feature type="chain" id="PRO_5045820027" evidence="2">
    <location>
        <begin position="30"/>
        <end position="727"/>
    </location>
</feature>
<evidence type="ECO:0000313" key="3">
    <source>
        <dbReference type="EMBL" id="WOJ97173.1"/>
    </source>
</evidence>
<dbReference type="EMBL" id="CP136865">
    <property type="protein sequence ID" value="WOJ97173.1"/>
    <property type="molecule type" value="Genomic_DNA"/>
</dbReference>
<proteinExistence type="predicted"/>
<evidence type="ECO:0000256" key="2">
    <source>
        <dbReference type="SAM" id="SignalP"/>
    </source>
</evidence>
<gene>
    <name evidence="3" type="ORF">R0137_01040</name>
</gene>
<keyword evidence="4" id="KW-1185">Reference proteome</keyword>
<name>A0ABZ0IDK3_9GAMM</name>
<keyword evidence="2" id="KW-0732">Signal</keyword>
<organism evidence="3 4">
    <name type="scientific">Congregibacter brevis</name>
    <dbReference type="NCBI Taxonomy" id="3081201"/>
    <lineage>
        <taxon>Bacteria</taxon>
        <taxon>Pseudomonadati</taxon>
        <taxon>Pseudomonadota</taxon>
        <taxon>Gammaproteobacteria</taxon>
        <taxon>Cellvibrionales</taxon>
        <taxon>Halieaceae</taxon>
        <taxon>Congregibacter</taxon>
    </lineage>
</organism>
<evidence type="ECO:0000256" key="1">
    <source>
        <dbReference type="SAM" id="MobiDB-lite"/>
    </source>
</evidence>
<feature type="compositionally biased region" description="Polar residues" evidence="1">
    <location>
        <begin position="658"/>
        <end position="691"/>
    </location>
</feature>
<sequence>MMWVHKFLIAALTLSLSLFATFAAGTAGAQEVSWPQEISGDQGTLVIYQPQPESLKGDKLSARAAISIELPDTDEPIFGAMWFESRIATDLDAGTVDVLDIKVTKAAWPDSKDAGEQRLMQFVEGAFPEYGLSLSYERLSASLETADIERKSLEALKSDPPIILFSEELAVLLMYDGEPRFEPVEDSPYERALNTPFLVAKEKSGSLFLSDGSHWYTAKDPLGPWALTTKPPADLAKAVAEGAAMDTTEGAGRAPAIVAATKPTELVVTDGKPDWQSLTGGEILYVQNTETPWLRDLPTGNMYILLSGRWYRSKSSEGPWTFVPANELPPAFAEIPPDSDIGGLRSSVAGTDEAEQAMLDAAIPQTAAIVRSEAELTVEYDGSPKFEKIEGTSVAYAVNTGAQVLRIDDRYYAVDDGVWFAAATPTGPWTVADTVPESEIAKIPPSSPVYNVTHVHVYESTPEVVYVGYTPGYIWSFPYYGVPVYGTGWYYPPYWGRYYYPRPPTWGLHVGYNPWTGWNFGMSWSNGFMTIGMSWGGGWGGAYRPWGCCGGWYGGGYRGPTIINTGDINIGNNINIGNRTEISNRIGDNNLSLGDRGGNKNLYQRPENRDRVASKRQRDQLKQARPATQRANNVFADRDGNVARRVDNGWETRDKGQWNRQSSASGASNKAENLGNRASTLPSTSRDLSTQRNSNRSSSFNRSQMDRAHRARNMGGSRERARRGRRR</sequence>
<evidence type="ECO:0000313" key="4">
    <source>
        <dbReference type="Proteomes" id="UP001626549"/>
    </source>
</evidence>
<reference evidence="3 4" key="1">
    <citation type="submission" date="2023-10" db="EMBL/GenBank/DDBJ databases">
        <title>Two novel species belonging to the OM43/NOR5 clade.</title>
        <authorList>
            <person name="Park M."/>
        </authorList>
    </citation>
    <scope>NUCLEOTIDE SEQUENCE [LARGE SCALE GENOMIC DNA]</scope>
    <source>
        <strain evidence="3 4">IMCC45268</strain>
    </source>
</reference>
<feature type="region of interest" description="Disordered" evidence="1">
    <location>
        <begin position="588"/>
        <end position="727"/>
    </location>
</feature>
<protein>
    <submittedName>
        <fullName evidence="3">Carbohydrate-binding family V/XII</fullName>
    </submittedName>
</protein>